<dbReference type="GO" id="GO:0043190">
    <property type="term" value="C:ATP-binding cassette (ABC) transporter complex"/>
    <property type="evidence" value="ECO:0007669"/>
    <property type="project" value="InterPro"/>
</dbReference>
<dbReference type="EMBL" id="CP063212">
    <property type="protein sequence ID" value="QOR47301.1"/>
    <property type="molecule type" value="Genomic_DNA"/>
</dbReference>
<organism evidence="4 5">
    <name type="scientific">Trueperella pecoris</name>
    <dbReference type="NCBI Taxonomy" id="2733571"/>
    <lineage>
        <taxon>Bacteria</taxon>
        <taxon>Bacillati</taxon>
        <taxon>Actinomycetota</taxon>
        <taxon>Actinomycetes</taxon>
        <taxon>Actinomycetales</taxon>
        <taxon>Actinomycetaceae</taxon>
        <taxon>Trueperella</taxon>
    </lineage>
</organism>
<keyword evidence="2" id="KW-0732">Signal</keyword>
<dbReference type="PROSITE" id="PS51257">
    <property type="entry name" value="PROKAR_LIPOPROTEIN"/>
    <property type="match status" value="1"/>
</dbReference>
<evidence type="ECO:0000256" key="2">
    <source>
        <dbReference type="SAM" id="SignalP"/>
    </source>
</evidence>
<feature type="region of interest" description="Disordered" evidence="1">
    <location>
        <begin position="23"/>
        <end position="43"/>
    </location>
</feature>
<dbReference type="Proteomes" id="UP000594961">
    <property type="component" value="Chromosome"/>
</dbReference>
<sequence length="305" mass="32506">MTRKNIGIVAILAMTATLSACGGAQSLEDSPSTPAGQTSGAEGEPIVVGSSNYYSNEIIAEIYAQSLENAGFTVQREFKIGAREVYLKEIESGKIDLFAEYTGPLLQFWTPDNEVTEADAIYTKLKESMPEGLQLLDQAEATDQDSYVVTRAFSEENGITSLSDLAGYAGKLTVGGNSEFENRPNGPKGLKKFYDVEVGFTPIEDKGGPLTIKALKDGEIQLANIFSASPAIKMNDLVVLGDPKGMFLSSHVAPLASASLDPAAVKVINEVQSKLTAEGLVALNVKSFQDQQPAATIAADWIKNN</sequence>
<feature type="signal peptide" evidence="2">
    <location>
        <begin position="1"/>
        <end position="20"/>
    </location>
</feature>
<feature type="domain" description="ABC-type glycine betaine transport system substrate-binding" evidence="3">
    <location>
        <begin position="45"/>
        <end position="304"/>
    </location>
</feature>
<reference evidence="4 5" key="1">
    <citation type="submission" date="2020-10" db="EMBL/GenBank/DDBJ databases">
        <title>Trueperella pecoris sp. nov. isolated from bovine and porcine specimens.</title>
        <authorList>
            <person name="Schoenecker L."/>
            <person name="Schnydrig P."/>
            <person name="Brodard I."/>
            <person name="Thomann A."/>
            <person name="Hemphill A."/>
            <person name="Rodriguez-Campos S."/>
            <person name="Perreten V."/>
            <person name="Jores J."/>
            <person name="Kittl S."/>
        </authorList>
    </citation>
    <scope>NUCLEOTIDE SEQUENCE [LARGE SCALE GENOMIC DNA]</scope>
    <source>
        <strain evidence="4 5">19OD0592</strain>
    </source>
</reference>
<protein>
    <submittedName>
        <fullName evidence="4">ABC transporter substrate-binding protein</fullName>
    </submittedName>
</protein>
<dbReference type="GO" id="GO:0022857">
    <property type="term" value="F:transmembrane transporter activity"/>
    <property type="evidence" value="ECO:0007669"/>
    <property type="project" value="InterPro"/>
</dbReference>
<evidence type="ECO:0000313" key="4">
    <source>
        <dbReference type="EMBL" id="QOR47301.1"/>
    </source>
</evidence>
<feature type="chain" id="PRO_5038744388" evidence="2">
    <location>
        <begin position="21"/>
        <end position="305"/>
    </location>
</feature>
<dbReference type="CDD" id="cd13606">
    <property type="entry name" value="PBP2_ProX_like"/>
    <property type="match status" value="1"/>
</dbReference>
<dbReference type="Pfam" id="PF04069">
    <property type="entry name" value="OpuAC"/>
    <property type="match status" value="1"/>
</dbReference>
<dbReference type="RefSeq" id="WP_197552369.1">
    <property type="nucleotide sequence ID" value="NZ_CP063212.1"/>
</dbReference>
<evidence type="ECO:0000256" key="1">
    <source>
        <dbReference type="SAM" id="MobiDB-lite"/>
    </source>
</evidence>
<gene>
    <name evidence="4" type="ORF">INS90_08540</name>
</gene>
<evidence type="ECO:0000313" key="5">
    <source>
        <dbReference type="Proteomes" id="UP000594961"/>
    </source>
</evidence>
<accession>A0A7M1QZP6</accession>
<dbReference type="Gene3D" id="3.40.190.120">
    <property type="entry name" value="Osmoprotection protein (prox), domain 2"/>
    <property type="match status" value="1"/>
</dbReference>
<dbReference type="Gene3D" id="3.40.190.10">
    <property type="entry name" value="Periplasmic binding protein-like II"/>
    <property type="match status" value="1"/>
</dbReference>
<dbReference type="AlphaFoldDB" id="A0A7M1QZP6"/>
<dbReference type="SUPFAM" id="SSF53850">
    <property type="entry name" value="Periplasmic binding protein-like II"/>
    <property type="match status" value="1"/>
</dbReference>
<name>A0A7M1QZP6_9ACTO</name>
<proteinExistence type="predicted"/>
<feature type="compositionally biased region" description="Polar residues" evidence="1">
    <location>
        <begin position="27"/>
        <end position="40"/>
    </location>
</feature>
<evidence type="ECO:0000259" key="3">
    <source>
        <dbReference type="Pfam" id="PF04069"/>
    </source>
</evidence>
<dbReference type="InterPro" id="IPR007210">
    <property type="entry name" value="ABC_Gly_betaine_transp_sub-bd"/>
</dbReference>